<feature type="domain" description="RING-type" evidence="10">
    <location>
        <begin position="73"/>
        <end position="114"/>
    </location>
</feature>
<reference evidence="12 13" key="1">
    <citation type="journal article" date="2021" name="Sci. Rep.">
        <title>Genome sequencing of the multicellular alga Astrephomene provides insights into convergent evolution of germ-soma differentiation.</title>
        <authorList>
            <person name="Yamashita S."/>
            <person name="Yamamoto K."/>
            <person name="Matsuzaki R."/>
            <person name="Suzuki S."/>
            <person name="Yamaguchi H."/>
            <person name="Hirooka S."/>
            <person name="Minakuchi Y."/>
            <person name="Miyagishima S."/>
            <person name="Kawachi M."/>
            <person name="Toyoda A."/>
            <person name="Nozaki H."/>
        </authorList>
    </citation>
    <scope>NUCLEOTIDE SEQUENCE [LARGE SCALE GENOMIC DNA]</scope>
    <source>
        <strain evidence="12 13">NIES-4017</strain>
    </source>
</reference>
<evidence type="ECO:0000259" key="11">
    <source>
        <dbReference type="PROSITE" id="PS51015"/>
    </source>
</evidence>
<feature type="compositionally biased region" description="Low complexity" evidence="9">
    <location>
        <begin position="688"/>
        <end position="707"/>
    </location>
</feature>
<feature type="region of interest" description="Disordered" evidence="9">
    <location>
        <begin position="1"/>
        <end position="23"/>
    </location>
</feature>
<dbReference type="EMBL" id="BMAR01000059">
    <property type="protein sequence ID" value="GFR52208.1"/>
    <property type="molecule type" value="Genomic_DNA"/>
</dbReference>
<dbReference type="SUPFAM" id="SSF88697">
    <property type="entry name" value="PUA domain-like"/>
    <property type="match status" value="2"/>
</dbReference>
<dbReference type="InterPro" id="IPR003105">
    <property type="entry name" value="SRA_YDG"/>
</dbReference>
<dbReference type="GO" id="GO:0005634">
    <property type="term" value="C:nucleus"/>
    <property type="evidence" value="ECO:0007669"/>
    <property type="project" value="UniProtKB-SubCell"/>
</dbReference>
<feature type="coiled-coil region" evidence="8">
    <location>
        <begin position="599"/>
        <end position="626"/>
    </location>
</feature>
<evidence type="ECO:0000256" key="4">
    <source>
        <dbReference type="ARBA" id="ARBA00023125"/>
    </source>
</evidence>
<dbReference type="GO" id="GO:0016567">
    <property type="term" value="P:protein ubiquitination"/>
    <property type="evidence" value="ECO:0007669"/>
    <property type="project" value="TreeGrafter"/>
</dbReference>
<dbReference type="SMART" id="SM00466">
    <property type="entry name" value="SRA"/>
    <property type="match status" value="1"/>
</dbReference>
<sequence length="834" mass="91320">MAVASPPKAMLSEEEAEKRRKIADIQKDTTLTDAEKARRIQELHTARWTVQAATAEEDPFKELPPEEKDRITCHLCCDTLEKPVTLPCQHNLCLGCLKNLRKLDAKHRNCPFCRKDIPTSFIDNARINMSMVGYIRSLKARCAGSSTRRVEVARMHREEEEDDRPEEAYVTERAKKTGMANACSGKLKMTCPPDHFGPIGPEFDPKGNRGVVVGDMFPNRMACRMWNVHLPHVAGIAGQGSRGAQSVVLSGGYTDDVDEGEYFLYTGSGGKDLSGNKRNGEHSKDQEFTRYNLALKVSCEKGLPVRVVRSSKEKRSAYAPKADAKEADEVKDSDEQQDSEEEEEVEIEQEEEDEEEDEEEEEEASGSKGKDKEKGKGKLSEDKAVALAKTYNPVRYDGIYRILACWRCPGEKKFLVCRYLFERCDNAPAPWSAGDEGDEPRGFPEFAKKEVAQAEELGEVVTRMGDKPYWDYDPVSKQWGWTRPLPAGRAAKPAKQPRTPAQLLEQAEKEVKRLEKEVTKNYGCLLCHTVTERPVLTPVCQHRFCLECLKSKVESPAGKPRLNARPSRSCTSHKYCPAPRCNKDLKDFMSVAQVNHDMAGQAREKLAELRAKRAEVEALRRQISGEAEPAEGVEAEAMEVAEPAAAEPPAAAAAAAPSEGGEPPSQPGQAHEAGVVAQVEADTAAGKEAAVGPGAPATAAAEGAGRWASEAAALALQLPEFDAALIQGLLEDQGGDVEEVRAALKRMKRNEQRANTSPRKQGGRAAGKRGAAKRGRGRGAATKPAAAAEEGDADVDGEEEEEVKEAVVEKEDDKVPRKTTKGKGAVTKRQKLAA</sequence>
<dbReference type="InterPro" id="IPR017907">
    <property type="entry name" value="Znf_RING_CS"/>
</dbReference>
<feature type="compositionally biased region" description="Basic residues" evidence="9">
    <location>
        <begin position="766"/>
        <end position="777"/>
    </location>
</feature>
<gene>
    <name evidence="12" type="ORF">Agub_g14748</name>
</gene>
<evidence type="ECO:0000313" key="12">
    <source>
        <dbReference type="EMBL" id="GFR52208.1"/>
    </source>
</evidence>
<keyword evidence="4" id="KW-0238">DNA-binding</keyword>
<evidence type="ECO:0000259" key="10">
    <source>
        <dbReference type="PROSITE" id="PS50089"/>
    </source>
</evidence>
<dbReference type="Gene3D" id="2.30.280.10">
    <property type="entry name" value="SRA-YDG"/>
    <property type="match status" value="2"/>
</dbReference>
<dbReference type="SUPFAM" id="SSF57850">
    <property type="entry name" value="RING/U-box"/>
    <property type="match status" value="2"/>
</dbReference>
<dbReference type="InterPro" id="IPR001841">
    <property type="entry name" value="Znf_RING"/>
</dbReference>
<evidence type="ECO:0000256" key="3">
    <source>
        <dbReference type="ARBA" id="ARBA00022833"/>
    </source>
</evidence>
<dbReference type="InterPro" id="IPR036987">
    <property type="entry name" value="SRA-YDG_sf"/>
</dbReference>
<keyword evidence="1" id="KW-0479">Metal-binding</keyword>
<dbReference type="Proteomes" id="UP001054857">
    <property type="component" value="Unassembled WGS sequence"/>
</dbReference>
<evidence type="ECO:0000256" key="9">
    <source>
        <dbReference type="SAM" id="MobiDB-lite"/>
    </source>
</evidence>
<dbReference type="Gene3D" id="3.30.40.10">
    <property type="entry name" value="Zinc/RING finger domain, C3HC4 (zinc finger)"/>
    <property type="match status" value="2"/>
</dbReference>
<feature type="domain" description="YDG" evidence="11">
    <location>
        <begin position="206"/>
        <end position="354"/>
    </location>
</feature>
<dbReference type="PANTHER" id="PTHR14140:SF27">
    <property type="entry name" value="OS04G0289800 PROTEIN"/>
    <property type="match status" value="1"/>
</dbReference>
<feature type="compositionally biased region" description="Acidic residues" evidence="9">
    <location>
        <begin position="335"/>
        <end position="364"/>
    </location>
</feature>
<organism evidence="12 13">
    <name type="scientific">Astrephomene gubernaculifera</name>
    <dbReference type="NCBI Taxonomy" id="47775"/>
    <lineage>
        <taxon>Eukaryota</taxon>
        <taxon>Viridiplantae</taxon>
        <taxon>Chlorophyta</taxon>
        <taxon>core chlorophytes</taxon>
        <taxon>Chlorophyceae</taxon>
        <taxon>CS clade</taxon>
        <taxon>Chlamydomonadales</taxon>
        <taxon>Astrephomenaceae</taxon>
        <taxon>Astrephomene</taxon>
    </lineage>
</organism>
<accession>A0AAD3E4E3</accession>
<dbReference type="GO" id="GO:0008270">
    <property type="term" value="F:zinc ion binding"/>
    <property type="evidence" value="ECO:0007669"/>
    <property type="project" value="UniProtKB-KW"/>
</dbReference>
<dbReference type="GO" id="GO:0044027">
    <property type="term" value="P:negative regulation of gene expression via chromosomal CpG island methylation"/>
    <property type="evidence" value="ECO:0007669"/>
    <property type="project" value="TreeGrafter"/>
</dbReference>
<feature type="compositionally biased region" description="Basic and acidic residues" evidence="9">
    <location>
        <begin position="804"/>
        <end position="816"/>
    </location>
</feature>
<dbReference type="Pfam" id="PF02182">
    <property type="entry name" value="SAD_SRA"/>
    <property type="match status" value="1"/>
</dbReference>
<evidence type="ECO:0000256" key="2">
    <source>
        <dbReference type="ARBA" id="ARBA00022771"/>
    </source>
</evidence>
<feature type="compositionally biased region" description="Basic and acidic residues" evidence="9">
    <location>
        <begin position="310"/>
        <end position="334"/>
    </location>
</feature>
<evidence type="ECO:0000256" key="6">
    <source>
        <dbReference type="PROSITE-ProRule" id="PRU00175"/>
    </source>
</evidence>
<feature type="region of interest" description="Disordered" evidence="9">
    <location>
        <begin position="310"/>
        <end position="379"/>
    </location>
</feature>
<proteinExistence type="predicted"/>
<dbReference type="SMART" id="SM00184">
    <property type="entry name" value="RING"/>
    <property type="match status" value="2"/>
</dbReference>
<evidence type="ECO:0000256" key="5">
    <source>
        <dbReference type="ARBA" id="ARBA00023242"/>
    </source>
</evidence>
<feature type="compositionally biased region" description="Basic and acidic residues" evidence="9">
    <location>
        <begin position="368"/>
        <end position="379"/>
    </location>
</feature>
<evidence type="ECO:0000256" key="7">
    <source>
        <dbReference type="PROSITE-ProRule" id="PRU00358"/>
    </source>
</evidence>
<dbReference type="PANTHER" id="PTHR14140">
    <property type="entry name" value="E3 UBIQUITIN-PROTEIN LIGASE UHRF-RELATED"/>
    <property type="match status" value="1"/>
</dbReference>
<keyword evidence="5 7" id="KW-0539">Nucleus</keyword>
<keyword evidence="8" id="KW-0175">Coiled coil</keyword>
<evidence type="ECO:0000256" key="8">
    <source>
        <dbReference type="SAM" id="Coils"/>
    </source>
</evidence>
<evidence type="ECO:0008006" key="14">
    <source>
        <dbReference type="Google" id="ProtNLM"/>
    </source>
</evidence>
<protein>
    <recommendedName>
        <fullName evidence="14">RING-type E3 ubiquitin transferase</fullName>
    </recommendedName>
</protein>
<feature type="compositionally biased region" description="Low complexity" evidence="9">
    <location>
        <begin position="779"/>
        <end position="788"/>
    </location>
</feature>
<feature type="compositionally biased region" description="Basic residues" evidence="9">
    <location>
        <begin position="817"/>
        <end position="834"/>
    </location>
</feature>
<dbReference type="InterPro" id="IPR015947">
    <property type="entry name" value="PUA-like_sf"/>
</dbReference>
<feature type="region of interest" description="Disordered" evidence="9">
    <location>
        <begin position="641"/>
        <end position="707"/>
    </location>
</feature>
<dbReference type="GO" id="GO:0061630">
    <property type="term" value="F:ubiquitin protein ligase activity"/>
    <property type="evidence" value="ECO:0007669"/>
    <property type="project" value="TreeGrafter"/>
</dbReference>
<dbReference type="PROSITE" id="PS50089">
    <property type="entry name" value="ZF_RING_2"/>
    <property type="match status" value="2"/>
</dbReference>
<evidence type="ECO:0000256" key="1">
    <source>
        <dbReference type="ARBA" id="ARBA00022723"/>
    </source>
</evidence>
<dbReference type="Pfam" id="PF13920">
    <property type="entry name" value="zf-C3HC4_3"/>
    <property type="match status" value="1"/>
</dbReference>
<keyword evidence="2 6" id="KW-0863">Zinc-finger</keyword>
<dbReference type="PROSITE" id="PS00518">
    <property type="entry name" value="ZF_RING_1"/>
    <property type="match status" value="2"/>
</dbReference>
<comment type="caution">
    <text evidence="12">The sequence shown here is derived from an EMBL/GenBank/DDBJ whole genome shotgun (WGS) entry which is preliminary data.</text>
</comment>
<dbReference type="GO" id="GO:0003677">
    <property type="term" value="F:DNA binding"/>
    <property type="evidence" value="ECO:0007669"/>
    <property type="project" value="UniProtKB-KW"/>
</dbReference>
<dbReference type="InterPro" id="IPR013083">
    <property type="entry name" value="Znf_RING/FYVE/PHD"/>
</dbReference>
<comment type="subcellular location">
    <subcellularLocation>
        <location evidence="7">Nucleus</location>
    </subcellularLocation>
</comment>
<dbReference type="InterPro" id="IPR045134">
    <property type="entry name" value="UHRF1/2-like"/>
</dbReference>
<feature type="compositionally biased region" description="Acidic residues" evidence="9">
    <location>
        <begin position="789"/>
        <end position="803"/>
    </location>
</feature>
<dbReference type="AlphaFoldDB" id="A0AAD3E4E3"/>
<feature type="compositionally biased region" description="Low complexity" evidence="9">
    <location>
        <begin position="641"/>
        <end position="670"/>
    </location>
</feature>
<feature type="region of interest" description="Disordered" evidence="9">
    <location>
        <begin position="741"/>
        <end position="834"/>
    </location>
</feature>
<name>A0AAD3E4E3_9CHLO</name>
<dbReference type="PROSITE" id="PS51015">
    <property type="entry name" value="YDG"/>
    <property type="match status" value="1"/>
</dbReference>
<keyword evidence="13" id="KW-1185">Reference proteome</keyword>
<feature type="domain" description="RING-type" evidence="10">
    <location>
        <begin position="524"/>
        <end position="580"/>
    </location>
</feature>
<keyword evidence="3" id="KW-0862">Zinc</keyword>
<evidence type="ECO:0000313" key="13">
    <source>
        <dbReference type="Proteomes" id="UP001054857"/>
    </source>
</evidence>